<dbReference type="InterPro" id="IPR017907">
    <property type="entry name" value="Znf_RING_CS"/>
</dbReference>
<evidence type="ECO:0000256" key="1">
    <source>
        <dbReference type="ARBA" id="ARBA00000900"/>
    </source>
</evidence>
<dbReference type="GO" id="GO:0006301">
    <property type="term" value="P:DNA damage tolerance"/>
    <property type="evidence" value="ECO:0007669"/>
    <property type="project" value="InterPro"/>
</dbReference>
<dbReference type="InterPro" id="IPR013083">
    <property type="entry name" value="Znf_RING/FYVE/PHD"/>
</dbReference>
<evidence type="ECO:0000256" key="9">
    <source>
        <dbReference type="ARBA" id="ARBA00022763"/>
    </source>
</evidence>
<dbReference type="Gene3D" id="3.30.40.10">
    <property type="entry name" value="Zinc/RING finger domain, C3HC4 (zinc finger)"/>
    <property type="match status" value="1"/>
</dbReference>
<dbReference type="Gene3D" id="3.30.160.60">
    <property type="entry name" value="Classic Zinc Finger"/>
    <property type="match status" value="1"/>
</dbReference>
<evidence type="ECO:0000256" key="3">
    <source>
        <dbReference type="ARBA" id="ARBA00004906"/>
    </source>
</evidence>
<evidence type="ECO:0000256" key="19">
    <source>
        <dbReference type="PROSITE-ProRule" id="PRU00175"/>
    </source>
</evidence>
<dbReference type="STRING" id="2163413.A0A4P6XJ86"/>
<dbReference type="GO" id="GO:0005634">
    <property type="term" value="C:nucleus"/>
    <property type="evidence" value="ECO:0007669"/>
    <property type="project" value="UniProtKB-SubCell"/>
</dbReference>
<dbReference type="InterPro" id="IPR001841">
    <property type="entry name" value="Znf_RING"/>
</dbReference>
<evidence type="ECO:0000256" key="21">
    <source>
        <dbReference type="SAM" id="MobiDB-lite"/>
    </source>
</evidence>
<comment type="catalytic activity">
    <reaction evidence="1">
        <text>S-ubiquitinyl-[E2 ubiquitin-conjugating enzyme]-L-cysteine + [acceptor protein]-L-lysine = [E2 ubiquitin-conjugating enzyme]-L-cysteine + N(6)-ubiquitinyl-[acceptor protein]-L-lysine.</text>
        <dbReference type="EC" id="2.3.2.27"/>
    </reaction>
</comment>
<dbReference type="PANTHER" id="PTHR14134:SF2">
    <property type="entry name" value="E3 UBIQUITIN-PROTEIN LIGASE RAD18"/>
    <property type="match status" value="1"/>
</dbReference>
<evidence type="ECO:0000256" key="13">
    <source>
        <dbReference type="ARBA" id="ARBA00023125"/>
    </source>
</evidence>
<gene>
    <name evidence="24" type="primary">MPUL0A13650</name>
    <name evidence="24" type="ORF">METSCH_A13650</name>
</gene>
<dbReference type="AlphaFoldDB" id="A0A4P6XJ86"/>
<feature type="compositionally biased region" description="Low complexity" evidence="21">
    <location>
        <begin position="385"/>
        <end position="395"/>
    </location>
</feature>
<feature type="compositionally biased region" description="Basic and acidic residues" evidence="21">
    <location>
        <begin position="351"/>
        <end position="370"/>
    </location>
</feature>
<keyword evidence="12" id="KW-0862">Zinc</keyword>
<evidence type="ECO:0000256" key="14">
    <source>
        <dbReference type="ARBA" id="ARBA00023204"/>
    </source>
</evidence>
<evidence type="ECO:0000256" key="6">
    <source>
        <dbReference type="ARBA" id="ARBA00015551"/>
    </source>
</evidence>
<keyword evidence="7" id="KW-0808">Transferase</keyword>
<evidence type="ECO:0000256" key="2">
    <source>
        <dbReference type="ARBA" id="ARBA00004123"/>
    </source>
</evidence>
<keyword evidence="25" id="KW-1185">Reference proteome</keyword>
<feature type="domain" description="UBZ4-type" evidence="23">
    <location>
        <begin position="144"/>
        <end position="172"/>
    </location>
</feature>
<keyword evidence="11" id="KW-0833">Ubl conjugation pathway</keyword>
<evidence type="ECO:0000256" key="8">
    <source>
        <dbReference type="ARBA" id="ARBA00022723"/>
    </source>
</evidence>
<keyword evidence="10 19" id="KW-0863">Zinc-finger</keyword>
<feature type="domain" description="RING-type" evidence="22">
    <location>
        <begin position="26"/>
        <end position="64"/>
    </location>
</feature>
<evidence type="ECO:0000256" key="12">
    <source>
        <dbReference type="ARBA" id="ARBA00022833"/>
    </source>
</evidence>
<keyword evidence="13" id="KW-0238">DNA-binding</keyword>
<dbReference type="GO" id="GO:0097505">
    <property type="term" value="C:Rad6-Rad18 complex"/>
    <property type="evidence" value="ECO:0007669"/>
    <property type="project" value="TreeGrafter"/>
</dbReference>
<evidence type="ECO:0000259" key="22">
    <source>
        <dbReference type="PROSITE" id="PS50089"/>
    </source>
</evidence>
<comment type="similarity">
    <text evidence="4">Belongs to the RAD18 family.</text>
</comment>
<evidence type="ECO:0000313" key="25">
    <source>
        <dbReference type="Proteomes" id="UP000292447"/>
    </source>
</evidence>
<keyword evidence="15" id="KW-0539">Nucleus</keyword>
<dbReference type="EC" id="2.3.2.27" evidence="5"/>
<evidence type="ECO:0000256" key="20">
    <source>
        <dbReference type="PROSITE-ProRule" id="PRU01256"/>
    </source>
</evidence>
<dbReference type="PROSITE" id="PS50089">
    <property type="entry name" value="ZF_RING_2"/>
    <property type="match status" value="1"/>
</dbReference>
<dbReference type="PANTHER" id="PTHR14134">
    <property type="entry name" value="E3 UBIQUITIN-PROTEIN LIGASE RAD18"/>
    <property type="match status" value="1"/>
</dbReference>
<comment type="pathway">
    <text evidence="3">Protein modification; protein ubiquitination.</text>
</comment>
<dbReference type="Pfam" id="PF13923">
    <property type="entry name" value="zf-C3HC4_2"/>
    <property type="match status" value="1"/>
</dbReference>
<evidence type="ECO:0000256" key="10">
    <source>
        <dbReference type="ARBA" id="ARBA00022771"/>
    </source>
</evidence>
<dbReference type="SMART" id="SM00184">
    <property type="entry name" value="RING"/>
    <property type="match status" value="1"/>
</dbReference>
<dbReference type="PROSITE" id="PS00518">
    <property type="entry name" value="ZF_RING_1"/>
    <property type="match status" value="1"/>
</dbReference>
<dbReference type="InterPro" id="IPR039577">
    <property type="entry name" value="Rad18"/>
</dbReference>
<evidence type="ECO:0000256" key="16">
    <source>
        <dbReference type="ARBA" id="ARBA00031783"/>
    </source>
</evidence>
<feature type="region of interest" description="Disordered" evidence="21">
    <location>
        <begin position="342"/>
        <end position="416"/>
    </location>
</feature>
<keyword evidence="8" id="KW-0479">Metal-binding</keyword>
<comment type="subcellular location">
    <subcellularLocation>
        <location evidence="2">Nucleus</location>
    </subcellularLocation>
</comment>
<dbReference type="GO" id="GO:0006281">
    <property type="term" value="P:DNA repair"/>
    <property type="evidence" value="ECO:0007669"/>
    <property type="project" value="UniProtKB-KW"/>
</dbReference>
<evidence type="ECO:0000256" key="5">
    <source>
        <dbReference type="ARBA" id="ARBA00012483"/>
    </source>
</evidence>
<feature type="compositionally biased region" description="Polar residues" evidence="21">
    <location>
        <begin position="405"/>
        <end position="416"/>
    </location>
</feature>
<evidence type="ECO:0000313" key="24">
    <source>
        <dbReference type="EMBL" id="QBM86719.1"/>
    </source>
</evidence>
<evidence type="ECO:0000256" key="17">
    <source>
        <dbReference type="ARBA" id="ARBA00074353"/>
    </source>
</evidence>
<evidence type="ECO:0000256" key="11">
    <source>
        <dbReference type="ARBA" id="ARBA00022786"/>
    </source>
</evidence>
<dbReference type="SMART" id="SM00734">
    <property type="entry name" value="ZnF_Rad18"/>
    <property type="match status" value="1"/>
</dbReference>
<dbReference type="EMBL" id="CP034456">
    <property type="protein sequence ID" value="QBM86719.1"/>
    <property type="molecule type" value="Genomic_DNA"/>
</dbReference>
<evidence type="ECO:0000256" key="4">
    <source>
        <dbReference type="ARBA" id="ARBA00009506"/>
    </source>
</evidence>
<proteinExistence type="inferred from homology"/>
<keyword evidence="14 20" id="KW-0234">DNA repair</keyword>
<sequence length="416" mass="47148">MPEFEPSDWKRTRIPKLSQLDSLQRCLICKDFLKAPVITSCNHTFCSQCIRQHLMSVSRCPLCKAEQFESNLKRVILLEEIVLCYQALRDDLIALVTPQEASVSENSPKEKPSLAIVPADVEVIEVSDEGLSTASKADKLKSGYVHCPVCDEVMKEEHVQGSHLDYCLNGKPDPKLEKMAPMQKRKAKDVTLFFQGQKRQRKAVSDIDHESFYFNQGNKHHHDTKKIPKVDFSSLSTAKVKEKLLSLKLPTIGSRAELEWRYNLYYLLHQSNLDSNHPQSELELRQKLKQWEISHLAAVSSAASNTIYGDSLSRKCISDKDFPAKAWVKLYKKEFKHLRRQALKSRNQKSSAKDENQAAERTDDLPDLKEVSGGGHLEVSLQNCSSEDGNNGESSEAPEPINTDFDFTNSILFTPN</sequence>
<name>A0A4P6XJ86_9ASCO</name>
<evidence type="ECO:0000256" key="15">
    <source>
        <dbReference type="ARBA" id="ARBA00023242"/>
    </source>
</evidence>
<dbReference type="GO" id="GO:0061630">
    <property type="term" value="F:ubiquitin protein ligase activity"/>
    <property type="evidence" value="ECO:0007669"/>
    <property type="project" value="UniProtKB-EC"/>
</dbReference>
<keyword evidence="9 20" id="KW-0227">DNA damage</keyword>
<evidence type="ECO:0000256" key="18">
    <source>
        <dbReference type="ARBA" id="ARBA00082369"/>
    </source>
</evidence>
<organism evidence="24 25">
    <name type="scientific">Metschnikowia aff. pulcherrima</name>
    <dbReference type="NCBI Taxonomy" id="2163413"/>
    <lineage>
        <taxon>Eukaryota</taxon>
        <taxon>Fungi</taxon>
        <taxon>Dikarya</taxon>
        <taxon>Ascomycota</taxon>
        <taxon>Saccharomycotina</taxon>
        <taxon>Pichiomycetes</taxon>
        <taxon>Metschnikowiaceae</taxon>
        <taxon>Metschnikowia</taxon>
    </lineage>
</organism>
<dbReference type="SUPFAM" id="SSF57850">
    <property type="entry name" value="RING/U-box"/>
    <property type="match status" value="1"/>
</dbReference>
<dbReference type="GO" id="GO:0003697">
    <property type="term" value="F:single-stranded DNA binding"/>
    <property type="evidence" value="ECO:0007669"/>
    <property type="project" value="InterPro"/>
</dbReference>
<dbReference type="InterPro" id="IPR006642">
    <property type="entry name" value="Rad18_UBZ4"/>
</dbReference>
<dbReference type="GO" id="GO:0008270">
    <property type="term" value="F:zinc ion binding"/>
    <property type="evidence" value="ECO:0007669"/>
    <property type="project" value="UniProtKB-KW"/>
</dbReference>
<protein>
    <recommendedName>
        <fullName evidence="6">Postreplication repair E3 ubiquitin-protein ligase RAD18</fullName>
        <ecNumber evidence="5">2.3.2.27</ecNumber>
    </recommendedName>
    <alternativeName>
        <fullName evidence="17">Postreplication repair E3 ubiquitin-protein ligase rad18</fullName>
    </alternativeName>
    <alternativeName>
        <fullName evidence="16 18">RING-type E3 ubiquitin transferase RAD18</fullName>
    </alternativeName>
</protein>
<evidence type="ECO:0000256" key="7">
    <source>
        <dbReference type="ARBA" id="ARBA00022679"/>
    </source>
</evidence>
<dbReference type="GO" id="GO:0006513">
    <property type="term" value="P:protein monoubiquitination"/>
    <property type="evidence" value="ECO:0007669"/>
    <property type="project" value="InterPro"/>
</dbReference>
<dbReference type="Proteomes" id="UP000292447">
    <property type="component" value="Chromosome I"/>
</dbReference>
<dbReference type="FunFam" id="3.30.40.10:FF:000172">
    <property type="entry name" value="E3 ubiquitin-protein ligase RAD18"/>
    <property type="match status" value="1"/>
</dbReference>
<reference evidence="25" key="1">
    <citation type="submission" date="2019-03" db="EMBL/GenBank/DDBJ databases">
        <title>Snf2 controls pulcherriminic acid biosynthesis and connects pigmentation and antifungal activity of the yeast Metschnikowia pulcherrima.</title>
        <authorList>
            <person name="Gore-Lloyd D."/>
            <person name="Sumann I."/>
            <person name="Brachmann A.O."/>
            <person name="Schneeberger K."/>
            <person name="Ortiz-Merino R.A."/>
            <person name="Moreno-Beltran M."/>
            <person name="Schlaefli M."/>
            <person name="Kirner P."/>
            <person name="Santos Kron A."/>
            <person name="Wolfe K.H."/>
            <person name="Piel J."/>
            <person name="Ahrens C.H."/>
            <person name="Henk D."/>
            <person name="Freimoser F.M."/>
        </authorList>
    </citation>
    <scope>NUCLEOTIDE SEQUENCE [LARGE SCALE GENOMIC DNA]</scope>
    <source>
        <strain evidence="25">APC 1.2</strain>
    </source>
</reference>
<accession>A0A4P6XJ86</accession>
<dbReference type="PROSITE" id="PS51908">
    <property type="entry name" value="ZF_UBZ4"/>
    <property type="match status" value="1"/>
</dbReference>
<evidence type="ECO:0000259" key="23">
    <source>
        <dbReference type="PROSITE" id="PS51908"/>
    </source>
</evidence>